<dbReference type="Gene3D" id="3.30.70.1440">
    <property type="entry name" value="Multidrug efflux transporter AcrB pore domain"/>
    <property type="match status" value="1"/>
</dbReference>
<feature type="transmembrane region" description="Helical" evidence="1">
    <location>
        <begin position="512"/>
        <end position="535"/>
    </location>
</feature>
<dbReference type="GO" id="GO:0042910">
    <property type="term" value="F:xenobiotic transmembrane transporter activity"/>
    <property type="evidence" value="ECO:0007669"/>
    <property type="project" value="TreeGrafter"/>
</dbReference>
<reference evidence="2" key="2">
    <citation type="submission" date="2020-09" db="EMBL/GenBank/DDBJ databases">
        <authorList>
            <person name="Sun Q."/>
            <person name="Kim S."/>
        </authorList>
    </citation>
    <scope>NUCLEOTIDE SEQUENCE</scope>
    <source>
        <strain evidence="2">KCTC 22169</strain>
    </source>
</reference>
<feature type="transmembrane region" description="Helical" evidence="1">
    <location>
        <begin position="426"/>
        <end position="449"/>
    </location>
</feature>
<dbReference type="Gene3D" id="1.20.1640.10">
    <property type="entry name" value="Multidrug efflux transporter AcrB transmembrane domain"/>
    <property type="match status" value="2"/>
</dbReference>
<dbReference type="PANTHER" id="PTHR32063:SF33">
    <property type="entry name" value="RND SUPERFAMILY EFFLUX PUMP PERMEASE COMPONENT"/>
    <property type="match status" value="1"/>
</dbReference>
<keyword evidence="1" id="KW-0812">Transmembrane</keyword>
<dbReference type="Proteomes" id="UP000626148">
    <property type="component" value="Unassembled WGS sequence"/>
</dbReference>
<keyword evidence="1" id="KW-1133">Transmembrane helix</keyword>
<feature type="transmembrane region" description="Helical" evidence="1">
    <location>
        <begin position="12"/>
        <end position="30"/>
    </location>
</feature>
<sequence>MTGFYESLIRHRLAANLLMMLVIGAGIWGMQQVRSQLFPDTELPIVRASFDWPNADVEAVRTGIAEPLDRAIMDTRQFDFVRSTAREGGHSLFARVRDGVSAEDGLASLEAAIDSLNLPGGATLDDLEKIELTEPVASVLIYGDVQRSELAEIGYQARQSLINAGMAEVALSGIPGRERRIEIDLAALDSLGMTLDTLASRLRSRFTVVPAGSVTVGENSKSLVTDAPDWTLDALRNTIIAERNGAVIRLSQVATLREDFDNADILRYQGMPAIQLEISRAAGEDTLVNAQRLDEWMADFESELPYGIEFRTYNEIWKVVEAQLNLVLTNGIGGMLLVILVLFVFLRTRLAVWVAAGIPISFMGTLAFMGWSDTTLNTISLFGFVIAIGIIVDDAIVVAEDTAALESQGLSPSQAALTAAKRMMPAVVASSLTTIAAFLPLLLIGGTFGNLLVDIPTVVTAAIIASLVECFIILPGHLGHHRRLKAPSPARQAFENGFNAFRDGPFQRLVRLSIANGAVFLAAMAMLTLLTLGAVTSGRIAFEPSPSLDEPTMSVSLDMLEGTSLSQVEEAMNQLQVVAESIDASVGGGLIDTMVQAFDRVDEPERATLELTLTSDTDRPLTNAQVLERIQQDYVLPPFVRSYSSGRFFRGPGGGGDLSIRLEGDDIQRLKEASLDLQASLQGYESLGDITDNLPFDAQQYRLQPTRAALAAGIDMNTVAGQVANQLSGLTLTTVETGYEQIPVTLNLTERQRQSESWLQSLPIRLDDGSTRPLGSLVHFEYEQALNRISSRNGELSVTVSARYNGDQLTDLYSELEADVMPTLAARHPIEWAFEGQAEELEAFFNDTLIAVAVSVLLIYFILAWVFESWLWPFAVLITVPFGLIGAVVGHWLMNMPLSTISVFGLIGLSGIVINDSIILVTVFRRLHRDGLGLYEATVEAALSRLRPVILTSITTMAGLSPLLFETSIDAALLKPIAVGLVFGLGFGTLLILLMVPVLLYKIGRFKAWFAGVLDKDLRGRDPETVDV</sequence>
<dbReference type="SUPFAM" id="SSF82693">
    <property type="entry name" value="Multidrug efflux transporter AcrB pore domain, PN1, PN2, PC1 and PC2 subdomains"/>
    <property type="match status" value="2"/>
</dbReference>
<accession>A0A918KKQ6</accession>
<keyword evidence="1" id="KW-0472">Membrane</keyword>
<dbReference type="Gene3D" id="3.30.70.1320">
    <property type="entry name" value="Multidrug efflux transporter AcrB pore domain like"/>
    <property type="match status" value="1"/>
</dbReference>
<feature type="transmembrane region" description="Helical" evidence="1">
    <location>
        <begin position="378"/>
        <end position="399"/>
    </location>
</feature>
<feature type="transmembrane region" description="Helical" evidence="1">
    <location>
        <begin position="874"/>
        <end position="894"/>
    </location>
</feature>
<dbReference type="PANTHER" id="PTHR32063">
    <property type="match status" value="1"/>
</dbReference>
<gene>
    <name evidence="2" type="ORF">GCM10007392_36420</name>
</gene>
<dbReference type="Pfam" id="PF00873">
    <property type="entry name" value="ACR_tran"/>
    <property type="match status" value="1"/>
</dbReference>
<dbReference type="GO" id="GO:0005886">
    <property type="term" value="C:plasma membrane"/>
    <property type="evidence" value="ECO:0007669"/>
    <property type="project" value="TreeGrafter"/>
</dbReference>
<dbReference type="PRINTS" id="PR00702">
    <property type="entry name" value="ACRIFLAVINRP"/>
</dbReference>
<dbReference type="InterPro" id="IPR001036">
    <property type="entry name" value="Acrflvin-R"/>
</dbReference>
<evidence type="ECO:0000256" key="1">
    <source>
        <dbReference type="SAM" id="Phobius"/>
    </source>
</evidence>
<feature type="transmembrane region" description="Helical" evidence="1">
    <location>
        <begin position="900"/>
        <end position="924"/>
    </location>
</feature>
<name>A0A918KKQ6_9GAMM</name>
<dbReference type="Gene3D" id="3.30.70.1430">
    <property type="entry name" value="Multidrug efflux transporter AcrB pore domain"/>
    <property type="match status" value="2"/>
</dbReference>
<proteinExistence type="predicted"/>
<reference evidence="2" key="1">
    <citation type="journal article" date="2014" name="Int. J. Syst. Evol. Microbiol.">
        <title>Complete genome sequence of Corynebacterium casei LMG S-19264T (=DSM 44701T), isolated from a smear-ripened cheese.</title>
        <authorList>
            <consortium name="US DOE Joint Genome Institute (JGI-PGF)"/>
            <person name="Walter F."/>
            <person name="Albersmeier A."/>
            <person name="Kalinowski J."/>
            <person name="Ruckert C."/>
        </authorList>
    </citation>
    <scope>NUCLEOTIDE SEQUENCE</scope>
    <source>
        <strain evidence="2">KCTC 22169</strain>
    </source>
</reference>
<dbReference type="RefSeq" id="WP_189611339.1">
    <property type="nucleotide sequence ID" value="NZ_BMXR01000009.1"/>
</dbReference>
<feature type="transmembrane region" description="Helical" evidence="1">
    <location>
        <begin position="455"/>
        <end position="474"/>
    </location>
</feature>
<dbReference type="AlphaFoldDB" id="A0A918KKQ6"/>
<feature type="transmembrane region" description="Helical" evidence="1">
    <location>
        <begin position="977"/>
        <end position="1001"/>
    </location>
</feature>
<evidence type="ECO:0000313" key="3">
    <source>
        <dbReference type="Proteomes" id="UP000626148"/>
    </source>
</evidence>
<evidence type="ECO:0000313" key="2">
    <source>
        <dbReference type="EMBL" id="GGX65269.1"/>
    </source>
</evidence>
<dbReference type="EMBL" id="BMXR01000009">
    <property type="protein sequence ID" value="GGX65269.1"/>
    <property type="molecule type" value="Genomic_DNA"/>
</dbReference>
<keyword evidence="3" id="KW-1185">Reference proteome</keyword>
<dbReference type="SUPFAM" id="SSF82866">
    <property type="entry name" value="Multidrug efflux transporter AcrB transmembrane domain"/>
    <property type="match status" value="2"/>
</dbReference>
<feature type="transmembrane region" description="Helical" evidence="1">
    <location>
        <begin position="352"/>
        <end position="372"/>
    </location>
</feature>
<feature type="transmembrane region" description="Helical" evidence="1">
    <location>
        <begin position="945"/>
        <end position="965"/>
    </location>
</feature>
<organism evidence="2 3">
    <name type="scientific">Saccharospirillum salsuginis</name>
    <dbReference type="NCBI Taxonomy" id="418750"/>
    <lineage>
        <taxon>Bacteria</taxon>
        <taxon>Pseudomonadati</taxon>
        <taxon>Pseudomonadota</taxon>
        <taxon>Gammaproteobacteria</taxon>
        <taxon>Oceanospirillales</taxon>
        <taxon>Saccharospirillaceae</taxon>
        <taxon>Saccharospirillum</taxon>
    </lineage>
</organism>
<dbReference type="InterPro" id="IPR027463">
    <property type="entry name" value="AcrB_DN_DC_subdom"/>
</dbReference>
<dbReference type="Gene3D" id="3.30.2090.10">
    <property type="entry name" value="Multidrug efflux transporter AcrB TolC docking domain, DN and DC subdomains"/>
    <property type="match status" value="2"/>
</dbReference>
<protein>
    <submittedName>
        <fullName evidence="2">Acriflavin resistance protein</fullName>
    </submittedName>
</protein>
<feature type="transmembrane region" description="Helical" evidence="1">
    <location>
        <begin position="849"/>
        <end position="867"/>
    </location>
</feature>
<dbReference type="SUPFAM" id="SSF82714">
    <property type="entry name" value="Multidrug efflux transporter AcrB TolC docking domain, DN and DC subdomains"/>
    <property type="match status" value="2"/>
</dbReference>
<comment type="caution">
    <text evidence="2">The sequence shown here is derived from an EMBL/GenBank/DDBJ whole genome shotgun (WGS) entry which is preliminary data.</text>
</comment>
<feature type="transmembrane region" description="Helical" evidence="1">
    <location>
        <begin position="324"/>
        <end position="345"/>
    </location>
</feature>